<dbReference type="InterPro" id="IPR007353">
    <property type="entry name" value="DUF421"/>
</dbReference>
<feature type="transmembrane region" description="Helical" evidence="7">
    <location>
        <begin position="80"/>
        <end position="98"/>
    </location>
</feature>
<dbReference type="Gene3D" id="3.30.240.20">
    <property type="entry name" value="bsu07140 like domains"/>
    <property type="match status" value="1"/>
</dbReference>
<proteinExistence type="inferred from homology"/>
<dbReference type="RefSeq" id="WP_382313557.1">
    <property type="nucleotide sequence ID" value="NZ_JBHUFD010000003.1"/>
</dbReference>
<protein>
    <submittedName>
        <fullName evidence="9">YetF domain-containing protein</fullName>
    </submittedName>
</protein>
<evidence type="ECO:0000256" key="5">
    <source>
        <dbReference type="ARBA" id="ARBA00022989"/>
    </source>
</evidence>
<comment type="similarity">
    <text evidence="2">Belongs to the UPF0702 family.</text>
</comment>
<comment type="subcellular location">
    <subcellularLocation>
        <location evidence="1">Cell membrane</location>
        <topology evidence="1">Multi-pass membrane protein</topology>
    </subcellularLocation>
</comment>
<keyword evidence="3" id="KW-1003">Cell membrane</keyword>
<evidence type="ECO:0000256" key="6">
    <source>
        <dbReference type="ARBA" id="ARBA00023136"/>
    </source>
</evidence>
<keyword evidence="10" id="KW-1185">Reference proteome</keyword>
<feature type="transmembrane region" description="Helical" evidence="7">
    <location>
        <begin position="57"/>
        <end position="74"/>
    </location>
</feature>
<evidence type="ECO:0000313" key="10">
    <source>
        <dbReference type="Proteomes" id="UP001597197"/>
    </source>
</evidence>
<feature type="transmembrane region" description="Helical" evidence="7">
    <location>
        <begin position="20"/>
        <end position="45"/>
    </location>
</feature>
<reference evidence="10" key="1">
    <citation type="journal article" date="2019" name="Int. J. Syst. Evol. Microbiol.">
        <title>The Global Catalogue of Microorganisms (GCM) 10K type strain sequencing project: providing services to taxonomists for standard genome sequencing and annotation.</title>
        <authorList>
            <consortium name="The Broad Institute Genomics Platform"/>
            <consortium name="The Broad Institute Genome Sequencing Center for Infectious Disease"/>
            <person name="Wu L."/>
            <person name="Ma J."/>
        </authorList>
    </citation>
    <scope>NUCLEOTIDE SEQUENCE [LARGE SCALE GENOMIC DNA]</scope>
    <source>
        <strain evidence="10">CGMCC 1.15795</strain>
    </source>
</reference>
<feature type="domain" description="YetF C-terminal" evidence="8">
    <location>
        <begin position="104"/>
        <end position="176"/>
    </location>
</feature>
<evidence type="ECO:0000313" key="9">
    <source>
        <dbReference type="EMBL" id="MFD1873053.1"/>
    </source>
</evidence>
<gene>
    <name evidence="9" type="ORF">ACFSDX_11480</name>
</gene>
<evidence type="ECO:0000256" key="2">
    <source>
        <dbReference type="ARBA" id="ARBA00006448"/>
    </source>
</evidence>
<dbReference type="PANTHER" id="PTHR34582:SF6">
    <property type="entry name" value="UPF0702 TRANSMEMBRANE PROTEIN YCAP"/>
    <property type="match status" value="1"/>
</dbReference>
<evidence type="ECO:0000259" key="8">
    <source>
        <dbReference type="Pfam" id="PF04239"/>
    </source>
</evidence>
<evidence type="ECO:0000256" key="4">
    <source>
        <dbReference type="ARBA" id="ARBA00022692"/>
    </source>
</evidence>
<evidence type="ECO:0000256" key="1">
    <source>
        <dbReference type="ARBA" id="ARBA00004651"/>
    </source>
</evidence>
<evidence type="ECO:0000256" key="3">
    <source>
        <dbReference type="ARBA" id="ARBA00022475"/>
    </source>
</evidence>
<name>A0ABW4QTZ8_9BACT</name>
<accession>A0ABW4QTZ8</accession>
<keyword evidence="4 7" id="KW-0812">Transmembrane</keyword>
<keyword evidence="6 7" id="KW-0472">Membrane</keyword>
<organism evidence="9 10">
    <name type="scientific">Hymenobacter bucti</name>
    <dbReference type="NCBI Taxonomy" id="1844114"/>
    <lineage>
        <taxon>Bacteria</taxon>
        <taxon>Pseudomonadati</taxon>
        <taxon>Bacteroidota</taxon>
        <taxon>Cytophagia</taxon>
        <taxon>Cytophagales</taxon>
        <taxon>Hymenobacteraceae</taxon>
        <taxon>Hymenobacter</taxon>
    </lineage>
</organism>
<evidence type="ECO:0000256" key="7">
    <source>
        <dbReference type="SAM" id="Phobius"/>
    </source>
</evidence>
<dbReference type="Pfam" id="PF04239">
    <property type="entry name" value="DUF421"/>
    <property type="match status" value="1"/>
</dbReference>
<dbReference type="InterPro" id="IPR023090">
    <property type="entry name" value="UPF0702_alpha/beta_dom_sf"/>
</dbReference>
<comment type="caution">
    <text evidence="9">The sequence shown here is derived from an EMBL/GenBank/DDBJ whole genome shotgun (WGS) entry which is preliminary data.</text>
</comment>
<sequence>MPPAPPPKLTDYLRILMGDMPWSFLLEASIRLVLMYLLLLLGLRLMGKRMAGQLSRTELAALMSLAAAIGIPLLSADRGLLSPLIIASVVVIGQQLTARWSARRRQVERVLQSTLTPVVANGVLQLDHMEHVVLSQERLFAELRGENLEHLGQVNYLFLEANGTFSLVEEKEPQPGLSLIPGWDKEFRDEQPVAAGTFACIRCGQVLKAPQKPTSTCPHCEAQQWEPAVLASK</sequence>
<dbReference type="PANTHER" id="PTHR34582">
    <property type="entry name" value="UPF0702 TRANSMEMBRANE PROTEIN YCAP"/>
    <property type="match status" value="1"/>
</dbReference>
<dbReference type="Proteomes" id="UP001597197">
    <property type="component" value="Unassembled WGS sequence"/>
</dbReference>
<dbReference type="EMBL" id="JBHUFD010000003">
    <property type="protein sequence ID" value="MFD1873053.1"/>
    <property type="molecule type" value="Genomic_DNA"/>
</dbReference>
<keyword evidence="5 7" id="KW-1133">Transmembrane helix</keyword>